<keyword evidence="1" id="KW-0472">Membrane</keyword>
<feature type="transmembrane region" description="Helical" evidence="1">
    <location>
        <begin position="131"/>
        <end position="151"/>
    </location>
</feature>
<name>A0ABW3M3N1_9PSEU</name>
<feature type="transmembrane region" description="Helical" evidence="1">
    <location>
        <begin position="100"/>
        <end position="119"/>
    </location>
</feature>
<dbReference type="Gene3D" id="1.10.10.10">
    <property type="entry name" value="Winged helix-like DNA-binding domain superfamily/Winged helix DNA-binding domain"/>
    <property type="match status" value="1"/>
</dbReference>
<dbReference type="PROSITE" id="PS00622">
    <property type="entry name" value="HTH_LUXR_1"/>
    <property type="match status" value="1"/>
</dbReference>
<feature type="transmembrane region" description="Helical" evidence="1">
    <location>
        <begin position="192"/>
        <end position="209"/>
    </location>
</feature>
<dbReference type="InterPro" id="IPR036388">
    <property type="entry name" value="WH-like_DNA-bd_sf"/>
</dbReference>
<dbReference type="InterPro" id="IPR016032">
    <property type="entry name" value="Sig_transdc_resp-reg_C-effctor"/>
</dbReference>
<sequence>MTGETQELAEVQVSPLELFFDLVFVFTLTQLTPLLEHDFSWVGLAKVGLLVSVLWYMYGGFAYLTNALAPLTLAHKFFILFGMAAFFVVALAIPEAFTSGGVVFTVGYLLVVVIHFGLYLTTPHAASRKGILRIAPVNLLGTTCLLIAALTDGPVHWVMWVLAPLVMWGNGLWNLGNIYVTRPRHFVERHGLVLLIAFGESVVAVGVAADHPDLARQLKIADLIVQGMTYRQIGDKLFISAKTVEHHVARIRQRLGAVNRSDLISRLQALRHP</sequence>
<feature type="transmembrane region" description="Helical" evidence="1">
    <location>
        <begin position="157"/>
        <end position="180"/>
    </location>
</feature>
<dbReference type="CDD" id="cd06170">
    <property type="entry name" value="LuxR_C_like"/>
    <property type="match status" value="1"/>
</dbReference>
<dbReference type="PRINTS" id="PR00038">
    <property type="entry name" value="HTHLUXR"/>
</dbReference>
<evidence type="ECO:0000256" key="1">
    <source>
        <dbReference type="SAM" id="Phobius"/>
    </source>
</evidence>
<evidence type="ECO:0000313" key="3">
    <source>
        <dbReference type="EMBL" id="MFD1044525.1"/>
    </source>
</evidence>
<accession>A0ABW3M3N1</accession>
<dbReference type="Pfam" id="PF00196">
    <property type="entry name" value="GerE"/>
    <property type="match status" value="1"/>
</dbReference>
<dbReference type="PANTHER" id="PTHR36840">
    <property type="entry name" value="BLL5714 PROTEIN"/>
    <property type="match status" value="1"/>
</dbReference>
<feature type="domain" description="HTH luxR-type" evidence="2">
    <location>
        <begin position="207"/>
        <end position="271"/>
    </location>
</feature>
<dbReference type="SMART" id="SM00421">
    <property type="entry name" value="HTH_LUXR"/>
    <property type="match status" value="1"/>
</dbReference>
<dbReference type="InterPro" id="IPR010640">
    <property type="entry name" value="Low_temperature_requirement_A"/>
</dbReference>
<keyword evidence="4" id="KW-1185">Reference proteome</keyword>
<gene>
    <name evidence="3" type="ORF">ACFQ1S_02425</name>
</gene>
<dbReference type="Pfam" id="PF06772">
    <property type="entry name" value="LtrA"/>
    <property type="match status" value="1"/>
</dbReference>
<organism evidence="3 4">
    <name type="scientific">Kibdelosporangium lantanae</name>
    <dbReference type="NCBI Taxonomy" id="1497396"/>
    <lineage>
        <taxon>Bacteria</taxon>
        <taxon>Bacillati</taxon>
        <taxon>Actinomycetota</taxon>
        <taxon>Actinomycetes</taxon>
        <taxon>Pseudonocardiales</taxon>
        <taxon>Pseudonocardiaceae</taxon>
        <taxon>Kibdelosporangium</taxon>
    </lineage>
</organism>
<reference evidence="4" key="1">
    <citation type="journal article" date="2019" name="Int. J. Syst. Evol. Microbiol.">
        <title>The Global Catalogue of Microorganisms (GCM) 10K type strain sequencing project: providing services to taxonomists for standard genome sequencing and annotation.</title>
        <authorList>
            <consortium name="The Broad Institute Genomics Platform"/>
            <consortium name="The Broad Institute Genome Sequencing Center for Infectious Disease"/>
            <person name="Wu L."/>
            <person name="Ma J."/>
        </authorList>
    </citation>
    <scope>NUCLEOTIDE SEQUENCE [LARGE SCALE GENOMIC DNA]</scope>
    <source>
        <strain evidence="4">JCM 31486</strain>
    </source>
</reference>
<evidence type="ECO:0000313" key="4">
    <source>
        <dbReference type="Proteomes" id="UP001597045"/>
    </source>
</evidence>
<feature type="transmembrane region" description="Helical" evidence="1">
    <location>
        <begin position="41"/>
        <end position="65"/>
    </location>
</feature>
<dbReference type="PROSITE" id="PS50043">
    <property type="entry name" value="HTH_LUXR_2"/>
    <property type="match status" value="1"/>
</dbReference>
<comment type="caution">
    <text evidence="3">The sequence shown here is derived from an EMBL/GenBank/DDBJ whole genome shotgun (WGS) entry which is preliminary data.</text>
</comment>
<feature type="transmembrane region" description="Helical" evidence="1">
    <location>
        <begin position="77"/>
        <end position="94"/>
    </location>
</feature>
<keyword evidence="1" id="KW-1133">Transmembrane helix</keyword>
<dbReference type="InterPro" id="IPR000792">
    <property type="entry name" value="Tscrpt_reg_LuxR_C"/>
</dbReference>
<proteinExistence type="predicted"/>
<dbReference type="PANTHER" id="PTHR36840:SF1">
    <property type="entry name" value="BLL5714 PROTEIN"/>
    <property type="match status" value="1"/>
</dbReference>
<dbReference type="SUPFAM" id="SSF46894">
    <property type="entry name" value="C-terminal effector domain of the bipartite response regulators"/>
    <property type="match status" value="1"/>
</dbReference>
<evidence type="ECO:0000259" key="2">
    <source>
        <dbReference type="PROSITE" id="PS50043"/>
    </source>
</evidence>
<dbReference type="EMBL" id="JBHTIS010000068">
    <property type="protein sequence ID" value="MFD1044525.1"/>
    <property type="molecule type" value="Genomic_DNA"/>
</dbReference>
<protein>
    <submittedName>
        <fullName evidence="3">Low temperature requirement protein A</fullName>
    </submittedName>
</protein>
<dbReference type="Proteomes" id="UP001597045">
    <property type="component" value="Unassembled WGS sequence"/>
</dbReference>
<keyword evidence="1" id="KW-0812">Transmembrane</keyword>